<dbReference type="EMBL" id="CAXAMN010002891">
    <property type="protein sequence ID" value="CAK9001795.1"/>
    <property type="molecule type" value="Genomic_DNA"/>
</dbReference>
<evidence type="ECO:0000256" key="5">
    <source>
        <dbReference type="ARBA" id="ARBA00022692"/>
    </source>
</evidence>
<feature type="transmembrane region" description="Helical" evidence="8">
    <location>
        <begin position="192"/>
        <end position="211"/>
    </location>
</feature>
<comment type="caution">
    <text evidence="9">The sequence shown here is derived from an EMBL/GenBank/DDBJ whole genome shotgun (WGS) entry which is preliminary data.</text>
</comment>
<name>A0ABP0IF71_9DINO</name>
<dbReference type="Proteomes" id="UP001642484">
    <property type="component" value="Unassembled WGS sequence"/>
</dbReference>
<evidence type="ECO:0000256" key="4">
    <source>
        <dbReference type="ARBA" id="ARBA00022519"/>
    </source>
</evidence>
<evidence type="ECO:0008006" key="12">
    <source>
        <dbReference type="Google" id="ProtNLM"/>
    </source>
</evidence>
<feature type="transmembrane region" description="Helical" evidence="8">
    <location>
        <begin position="12"/>
        <end position="42"/>
    </location>
</feature>
<feature type="transmembrane region" description="Helical" evidence="8">
    <location>
        <begin position="231"/>
        <end position="250"/>
    </location>
</feature>
<dbReference type="Pfam" id="PF20398">
    <property type="entry name" value="DUF6691"/>
    <property type="match status" value="1"/>
</dbReference>
<evidence type="ECO:0000256" key="6">
    <source>
        <dbReference type="ARBA" id="ARBA00022989"/>
    </source>
</evidence>
<comment type="subcellular location">
    <subcellularLocation>
        <location evidence="1">Cell inner membrane</location>
        <topology evidence="1">Multi-pass membrane protein</topology>
    </subcellularLocation>
</comment>
<evidence type="ECO:0000256" key="2">
    <source>
        <dbReference type="ARBA" id="ARBA00022448"/>
    </source>
</evidence>
<accession>A0ABP0IF71</accession>
<keyword evidence="7 8" id="KW-0472">Membrane</keyword>
<keyword evidence="2" id="KW-0813">Transport</keyword>
<evidence type="ECO:0000256" key="8">
    <source>
        <dbReference type="SAM" id="Phobius"/>
    </source>
</evidence>
<feature type="transmembrane region" description="Helical" evidence="8">
    <location>
        <begin position="271"/>
        <end position="290"/>
    </location>
</feature>
<reference evidence="9 11" key="1">
    <citation type="submission" date="2024-02" db="EMBL/GenBank/DDBJ databases">
        <authorList>
            <person name="Chen Y."/>
            <person name="Shah S."/>
            <person name="Dougan E. K."/>
            <person name="Thang M."/>
            <person name="Chan C."/>
        </authorList>
    </citation>
    <scope>NUCLEOTIDE SEQUENCE [LARGE SCALE GENOMIC DNA]</scope>
</reference>
<sequence>MSTTFTPVESGIGGALIGLSAFVAYQADGKIIGISGILGPFLRSVVKCELGNELWKLWFLVGLFAGGFVNFLFNQPFAFPGAEPYSISRYAVAGLVLGLGTRFQRGCTSGHGICGLPRFSMRSLLAVPTFMLFAGLVVYMTRHVMKLDQPKMPGIASLEWPPRLQFPACAVAAAVVLTVLSFSPLPSSVHGVISPLASGTIFGLGLGVAGMTNQEKVLNFLDVAGFWDPSLMFVMGCGMMVSFPAFYLAESDDAKPKCAEKFEKPGKTGDYGTLVVGAVLFGIGWGLVGICPGPGLAGVVPNLVTSDGGSGGYGFALCTLLTAVIWVATDRALGLSGGREMKHKHCRTGTKEAMISVTKHLPNTAKKHAKCAVKALTW</sequence>
<dbReference type="PANTHER" id="PTHR30574">
    <property type="entry name" value="INNER MEMBRANE PROTEIN YEDE"/>
    <property type="match status" value="1"/>
</dbReference>
<evidence type="ECO:0000313" key="10">
    <source>
        <dbReference type="EMBL" id="CAK9001795.1"/>
    </source>
</evidence>
<evidence type="ECO:0000256" key="3">
    <source>
        <dbReference type="ARBA" id="ARBA00022475"/>
    </source>
</evidence>
<keyword evidence="3" id="KW-1003">Cell membrane</keyword>
<organism evidence="9 11">
    <name type="scientific">Durusdinium trenchii</name>
    <dbReference type="NCBI Taxonomy" id="1381693"/>
    <lineage>
        <taxon>Eukaryota</taxon>
        <taxon>Sar</taxon>
        <taxon>Alveolata</taxon>
        <taxon>Dinophyceae</taxon>
        <taxon>Suessiales</taxon>
        <taxon>Symbiodiniaceae</taxon>
        <taxon>Durusdinium</taxon>
    </lineage>
</organism>
<evidence type="ECO:0000313" key="9">
    <source>
        <dbReference type="EMBL" id="CAK9001234.1"/>
    </source>
</evidence>
<evidence type="ECO:0000313" key="11">
    <source>
        <dbReference type="Proteomes" id="UP001642484"/>
    </source>
</evidence>
<feature type="transmembrane region" description="Helical" evidence="8">
    <location>
        <begin position="124"/>
        <end position="144"/>
    </location>
</feature>
<dbReference type="PANTHER" id="PTHR30574:SF1">
    <property type="entry name" value="SULPHUR TRANSPORT DOMAIN-CONTAINING PROTEIN"/>
    <property type="match status" value="1"/>
</dbReference>
<dbReference type="InterPro" id="IPR046513">
    <property type="entry name" value="DUF6691"/>
</dbReference>
<proteinExistence type="predicted"/>
<keyword evidence="11" id="KW-1185">Reference proteome</keyword>
<protein>
    <recommendedName>
        <fullName evidence="12">Sulphur transport domain-containing protein</fullName>
    </recommendedName>
</protein>
<feature type="transmembrane region" description="Helical" evidence="8">
    <location>
        <begin position="54"/>
        <end position="73"/>
    </location>
</feature>
<keyword evidence="5 8" id="KW-0812">Transmembrane</keyword>
<feature type="transmembrane region" description="Helical" evidence="8">
    <location>
        <begin position="310"/>
        <end position="329"/>
    </location>
</feature>
<dbReference type="InterPro" id="IPR007272">
    <property type="entry name" value="Sulf_transp_TsuA/YedE"/>
</dbReference>
<evidence type="ECO:0000256" key="1">
    <source>
        <dbReference type="ARBA" id="ARBA00004429"/>
    </source>
</evidence>
<keyword evidence="6 8" id="KW-1133">Transmembrane helix</keyword>
<dbReference type="Pfam" id="PF04143">
    <property type="entry name" value="Sulf_transp"/>
    <property type="match status" value="1"/>
</dbReference>
<dbReference type="EMBL" id="CAXAMN010002780">
    <property type="protein sequence ID" value="CAK9001234.1"/>
    <property type="molecule type" value="Genomic_DNA"/>
</dbReference>
<keyword evidence="4" id="KW-0997">Cell inner membrane</keyword>
<gene>
    <name evidence="9" type="ORF">CCMP2556_LOCUS6363</name>
    <name evidence="10" type="ORF">CCMP2556_LOCUS6601</name>
</gene>
<evidence type="ECO:0000256" key="7">
    <source>
        <dbReference type="ARBA" id="ARBA00023136"/>
    </source>
</evidence>
<feature type="transmembrane region" description="Helical" evidence="8">
    <location>
        <begin position="164"/>
        <end position="185"/>
    </location>
</feature>